<dbReference type="Pfam" id="PF17653">
    <property type="entry name" value="DUF5522"/>
    <property type="match status" value="1"/>
</dbReference>
<sequence length="55" mass="6409">MLNPNSPKPRVDGLADEDYYFNEQGYLVFTAAYHLKRGYCCKNGCKHCPWKKLKP</sequence>
<comment type="caution">
    <text evidence="1">The sequence shown here is derived from an EMBL/GenBank/DDBJ whole genome shotgun (WGS) entry which is preliminary data.</text>
</comment>
<protein>
    <submittedName>
        <fullName evidence="1">DUF5522 domain-containing protein</fullName>
    </submittedName>
</protein>
<proteinExistence type="predicted"/>
<name>A0ABW3QDE1_9BACT</name>
<evidence type="ECO:0000313" key="1">
    <source>
        <dbReference type="EMBL" id="MFD1142671.1"/>
    </source>
</evidence>
<dbReference type="RefSeq" id="WP_265993162.1">
    <property type="nucleotide sequence ID" value="NZ_CP110973.1"/>
</dbReference>
<evidence type="ECO:0000313" key="2">
    <source>
        <dbReference type="Proteomes" id="UP001597116"/>
    </source>
</evidence>
<gene>
    <name evidence="1" type="ORF">ACFQ4C_16210</name>
</gene>
<dbReference type="EMBL" id="JBHTLP010000008">
    <property type="protein sequence ID" value="MFD1142671.1"/>
    <property type="molecule type" value="Genomic_DNA"/>
</dbReference>
<keyword evidence="2" id="KW-1185">Reference proteome</keyword>
<dbReference type="Proteomes" id="UP001597116">
    <property type="component" value="Unassembled WGS sequence"/>
</dbReference>
<organism evidence="1 2">
    <name type="scientific">Larkinella insperata</name>
    <dbReference type="NCBI Taxonomy" id="332158"/>
    <lineage>
        <taxon>Bacteria</taxon>
        <taxon>Pseudomonadati</taxon>
        <taxon>Bacteroidota</taxon>
        <taxon>Cytophagia</taxon>
        <taxon>Cytophagales</taxon>
        <taxon>Spirosomataceae</taxon>
        <taxon>Larkinella</taxon>
    </lineage>
</organism>
<dbReference type="InterPro" id="IPR040807">
    <property type="entry name" value="DUF5522"/>
</dbReference>
<accession>A0ABW3QDE1</accession>
<reference evidence="2" key="1">
    <citation type="journal article" date="2019" name="Int. J. Syst. Evol. Microbiol.">
        <title>The Global Catalogue of Microorganisms (GCM) 10K type strain sequencing project: providing services to taxonomists for standard genome sequencing and annotation.</title>
        <authorList>
            <consortium name="The Broad Institute Genomics Platform"/>
            <consortium name="The Broad Institute Genome Sequencing Center for Infectious Disease"/>
            <person name="Wu L."/>
            <person name="Ma J."/>
        </authorList>
    </citation>
    <scope>NUCLEOTIDE SEQUENCE [LARGE SCALE GENOMIC DNA]</scope>
    <source>
        <strain evidence="2">CCUG 55608</strain>
    </source>
</reference>